<evidence type="ECO:0000313" key="2">
    <source>
        <dbReference type="EMBL" id="NNU42302.1"/>
    </source>
</evidence>
<name>A0A849K1B1_9BURK</name>
<dbReference type="EMBL" id="JABFCS010000001">
    <property type="protein sequence ID" value="NNU42302.1"/>
    <property type="molecule type" value="Genomic_DNA"/>
</dbReference>
<evidence type="ECO:0000256" key="1">
    <source>
        <dbReference type="SAM" id="Phobius"/>
    </source>
</evidence>
<gene>
    <name evidence="2" type="ORF">HK415_02710</name>
</gene>
<proteinExistence type="predicted"/>
<comment type="caution">
    <text evidence="2">The sequence shown here is derived from an EMBL/GenBank/DDBJ whole genome shotgun (WGS) entry which is preliminary data.</text>
</comment>
<evidence type="ECO:0000313" key="3">
    <source>
        <dbReference type="Proteomes" id="UP000552954"/>
    </source>
</evidence>
<organism evidence="2 3">
    <name type="scientific">Ramlibacter montanisoli</name>
    <dbReference type="NCBI Taxonomy" id="2732512"/>
    <lineage>
        <taxon>Bacteria</taxon>
        <taxon>Pseudomonadati</taxon>
        <taxon>Pseudomonadota</taxon>
        <taxon>Betaproteobacteria</taxon>
        <taxon>Burkholderiales</taxon>
        <taxon>Comamonadaceae</taxon>
        <taxon>Ramlibacter</taxon>
    </lineage>
</organism>
<dbReference type="Proteomes" id="UP000552954">
    <property type="component" value="Unassembled WGS sequence"/>
</dbReference>
<sequence>MPHPKNRLKLTGDTHLPDVGLDLNLDDEEMATIEALEPRFYADGYVPGAETAAEDMDHPEPPTTVQKVEQKVARQTRSTPLLMAGAGLLFGWMVMRLLRR</sequence>
<reference evidence="2 3" key="2">
    <citation type="submission" date="2020-06" db="EMBL/GenBank/DDBJ databases">
        <title>Ramlibacter rhizophilus sp. nov., isolated from rhizosphere soil of national flower Mugunghwa from South Korea.</title>
        <authorList>
            <person name="Zheng-Fei Y."/>
            <person name="Huan T."/>
        </authorList>
    </citation>
    <scope>NUCLEOTIDE SEQUENCE [LARGE SCALE GENOMIC DNA]</scope>
    <source>
        <strain evidence="2 3">B156</strain>
    </source>
</reference>
<dbReference type="RefSeq" id="WP_171556676.1">
    <property type="nucleotide sequence ID" value="NZ_JABFCS010000001.1"/>
</dbReference>
<keyword evidence="1" id="KW-0472">Membrane</keyword>
<accession>A0A849K1B1</accession>
<feature type="transmembrane region" description="Helical" evidence="1">
    <location>
        <begin position="81"/>
        <end position="98"/>
    </location>
</feature>
<protein>
    <submittedName>
        <fullName evidence="2">Uncharacterized protein</fullName>
    </submittedName>
</protein>
<keyword evidence="3" id="KW-1185">Reference proteome</keyword>
<keyword evidence="1" id="KW-1133">Transmembrane helix</keyword>
<reference evidence="2 3" key="1">
    <citation type="submission" date="2020-05" db="EMBL/GenBank/DDBJ databases">
        <authorList>
            <person name="Khan S.A."/>
            <person name="Jeon C.O."/>
            <person name="Chun B.H."/>
        </authorList>
    </citation>
    <scope>NUCLEOTIDE SEQUENCE [LARGE SCALE GENOMIC DNA]</scope>
    <source>
        <strain evidence="2 3">B156</strain>
    </source>
</reference>
<dbReference type="AlphaFoldDB" id="A0A849K1B1"/>
<keyword evidence="1" id="KW-0812">Transmembrane</keyword>